<sequence length="301" mass="34144">MTCPEDYSLLQDVLELLAADRFNGLGEAVRHLLNEAMRLERQNHLGVGPYERSEARQGYANGFKPKTVQTRLGELEFSVPQVRDGGFYPSSLEKGLRSERALKLALAEMYVQGVSTRKVAQITEKLCGFEVTSSQVSRAAQELDIVLEQWRNRPLGAYPYVYLDARYEKVRSNGAVVDMAVLVAIGVSDTGMRQILGTSVALSEQEAHWRDFLRHLQERKLHGVKLFISDAHEGLKAARKAVFPSIPWQRCQFHLQQNAQAYVPKQDMKKSVATDIRSIFNASTEIEAKRLLTQFIERYEK</sequence>
<name>A0A0M4CXP5_9BACT</name>
<dbReference type="InterPro" id="IPR001207">
    <property type="entry name" value="Transposase_mutator"/>
</dbReference>
<dbReference type="PATRIC" id="fig|1603606.3.peg.2463"/>
<dbReference type="GO" id="GO:0006313">
    <property type="term" value="P:DNA transposition"/>
    <property type="evidence" value="ECO:0007669"/>
    <property type="project" value="UniProtKB-UniRule"/>
</dbReference>
<keyword evidence="6" id="KW-0814">Transposable element</keyword>
<dbReference type="GO" id="GO:0003677">
    <property type="term" value="F:DNA binding"/>
    <property type="evidence" value="ECO:0007669"/>
    <property type="project" value="UniProtKB-UniRule"/>
</dbReference>
<dbReference type="NCBIfam" id="NF033543">
    <property type="entry name" value="transpos_IS256"/>
    <property type="match status" value="1"/>
</dbReference>
<dbReference type="PANTHER" id="PTHR33217:SF7">
    <property type="entry name" value="TRANSPOSASE FOR INSERTION SEQUENCE ELEMENT IS1081"/>
    <property type="match status" value="1"/>
</dbReference>
<evidence type="ECO:0000313" key="7">
    <source>
        <dbReference type="EMBL" id="ALC17041.1"/>
    </source>
</evidence>
<comment type="similarity">
    <text evidence="2 6">Belongs to the transposase mutator family.</text>
</comment>
<keyword evidence="3 6" id="KW-0815">Transposition</keyword>
<dbReference type="Proteomes" id="UP000057158">
    <property type="component" value="Chromosome"/>
</dbReference>
<evidence type="ECO:0000256" key="4">
    <source>
        <dbReference type="ARBA" id="ARBA00023125"/>
    </source>
</evidence>
<keyword evidence="5 6" id="KW-0233">DNA recombination</keyword>
<proteinExistence type="inferred from homology"/>
<protein>
    <recommendedName>
        <fullName evidence="6">Mutator family transposase</fullName>
    </recommendedName>
</protein>
<dbReference type="KEGG" id="des:DSOUD_2277"/>
<evidence type="ECO:0000256" key="2">
    <source>
        <dbReference type="ARBA" id="ARBA00010961"/>
    </source>
</evidence>
<evidence type="ECO:0000256" key="5">
    <source>
        <dbReference type="ARBA" id="ARBA00023172"/>
    </source>
</evidence>
<dbReference type="EMBL" id="CP010802">
    <property type="protein sequence ID" value="ALC17041.1"/>
    <property type="molecule type" value="Genomic_DNA"/>
</dbReference>
<evidence type="ECO:0000256" key="6">
    <source>
        <dbReference type="RuleBase" id="RU365089"/>
    </source>
</evidence>
<organism evidence="7 8">
    <name type="scientific">Desulfuromonas soudanensis</name>
    <dbReference type="NCBI Taxonomy" id="1603606"/>
    <lineage>
        <taxon>Bacteria</taxon>
        <taxon>Pseudomonadati</taxon>
        <taxon>Thermodesulfobacteriota</taxon>
        <taxon>Desulfuromonadia</taxon>
        <taxon>Desulfuromonadales</taxon>
        <taxon>Desulfuromonadaceae</taxon>
        <taxon>Desulfuromonas</taxon>
    </lineage>
</organism>
<keyword evidence="8" id="KW-1185">Reference proteome</keyword>
<gene>
    <name evidence="7" type="ORF">DSOUD_2277</name>
</gene>
<evidence type="ECO:0000313" key="8">
    <source>
        <dbReference type="Proteomes" id="UP000057158"/>
    </source>
</evidence>
<evidence type="ECO:0000256" key="3">
    <source>
        <dbReference type="ARBA" id="ARBA00022578"/>
    </source>
</evidence>
<evidence type="ECO:0000256" key="1">
    <source>
        <dbReference type="ARBA" id="ARBA00002190"/>
    </source>
</evidence>
<keyword evidence="4 6" id="KW-0238">DNA-binding</keyword>
<dbReference type="GO" id="GO:0004803">
    <property type="term" value="F:transposase activity"/>
    <property type="evidence" value="ECO:0007669"/>
    <property type="project" value="UniProtKB-UniRule"/>
</dbReference>
<dbReference type="PANTHER" id="PTHR33217">
    <property type="entry name" value="TRANSPOSASE FOR INSERTION SEQUENCE ELEMENT IS1081"/>
    <property type="match status" value="1"/>
</dbReference>
<dbReference type="AlphaFoldDB" id="A0A0M4CXP5"/>
<comment type="function">
    <text evidence="1 6">Required for the transposition of the insertion element.</text>
</comment>
<reference evidence="7 8" key="1">
    <citation type="submission" date="2015-07" db="EMBL/GenBank/DDBJ databases">
        <title>Isolation and Genomic Characterization of a Novel Halophilic Metal-Reducing Deltaproteobacterium from the Deep Subsurface.</title>
        <authorList>
            <person name="Badalamenti J.P."/>
            <person name="Summers Z.M."/>
            <person name="Gralnick J.A."/>
            <person name="Bond D.R."/>
        </authorList>
    </citation>
    <scope>NUCLEOTIDE SEQUENCE [LARGE SCALE GENOMIC DNA]</scope>
    <source>
        <strain evidence="7 8">WTL</strain>
    </source>
</reference>
<accession>A0A0M4CXP5</accession>
<dbReference type="Pfam" id="PF00872">
    <property type="entry name" value="Transposase_mut"/>
    <property type="match status" value="1"/>
</dbReference>